<keyword evidence="2" id="KW-0689">Ribosomal protein</keyword>
<dbReference type="EMBL" id="CAJNRD030001122">
    <property type="protein sequence ID" value="CAG5101153.1"/>
    <property type="molecule type" value="Genomic_DNA"/>
</dbReference>
<dbReference type="Gene3D" id="1.10.287.3980">
    <property type="match status" value="1"/>
</dbReference>
<evidence type="ECO:0000256" key="4">
    <source>
        <dbReference type="ARBA" id="ARBA00035274"/>
    </source>
</evidence>
<dbReference type="OrthoDB" id="431691at2759"/>
<comment type="similarity">
    <text evidence="1">Belongs to the bacterial ribosomal protein bL34 family.</text>
</comment>
<dbReference type="GO" id="GO:0006412">
    <property type="term" value="P:translation"/>
    <property type="evidence" value="ECO:0007669"/>
    <property type="project" value="InterPro"/>
</dbReference>
<sequence>MFGKIIPIFTQVIPSIGIKTVRQFNTTYTALKGVRQVPWKIDHTKWPMTPIRRKMRDNFPYPNEVKRVRTHGYQTRMSTLHGRKILMRRILAGRFILSH</sequence>
<reference evidence="6" key="1">
    <citation type="submission" date="2021-04" db="EMBL/GenBank/DDBJ databases">
        <authorList>
            <person name="Chebbi M.A.C M."/>
        </authorList>
    </citation>
    <scope>NUCLEOTIDE SEQUENCE</scope>
</reference>
<dbReference type="Pfam" id="PF00468">
    <property type="entry name" value="Ribosomal_L34"/>
    <property type="match status" value="1"/>
</dbReference>
<dbReference type="Proteomes" id="UP000786811">
    <property type="component" value="Unassembled WGS sequence"/>
</dbReference>
<name>A0A8J2MQF9_COTCN</name>
<proteinExistence type="inferred from homology"/>
<keyword evidence="7" id="KW-1185">Reference proteome</keyword>
<evidence type="ECO:0000256" key="5">
    <source>
        <dbReference type="ARBA" id="ARBA00035434"/>
    </source>
</evidence>
<dbReference type="InterPro" id="IPR000271">
    <property type="entry name" value="Ribosomal_bL34"/>
</dbReference>
<protein>
    <recommendedName>
        <fullName evidence="4">Large ribosomal subunit protein bL34m</fullName>
    </recommendedName>
    <alternativeName>
        <fullName evidence="5">39S ribosomal protein L34, mitochondrial</fullName>
    </alternativeName>
</protein>
<dbReference type="GO" id="GO:0003735">
    <property type="term" value="F:structural constituent of ribosome"/>
    <property type="evidence" value="ECO:0007669"/>
    <property type="project" value="InterPro"/>
</dbReference>
<dbReference type="FunFam" id="1.10.287.3980:FF:000001">
    <property type="entry name" value="Mitochondrial ribosomal protein L34"/>
    <property type="match status" value="1"/>
</dbReference>
<comment type="caution">
    <text evidence="6">The sequence shown here is derived from an EMBL/GenBank/DDBJ whole genome shotgun (WGS) entry which is preliminary data.</text>
</comment>
<evidence type="ECO:0000313" key="6">
    <source>
        <dbReference type="EMBL" id="CAG5101153.1"/>
    </source>
</evidence>
<evidence type="ECO:0000313" key="7">
    <source>
        <dbReference type="Proteomes" id="UP000786811"/>
    </source>
</evidence>
<accession>A0A8J2MQF9</accession>
<dbReference type="PANTHER" id="PTHR14503:SF4">
    <property type="entry name" value="LARGE RIBOSOMAL SUBUNIT PROTEIN BL34M"/>
    <property type="match status" value="1"/>
</dbReference>
<evidence type="ECO:0000256" key="1">
    <source>
        <dbReference type="ARBA" id="ARBA00010111"/>
    </source>
</evidence>
<keyword evidence="3" id="KW-0687">Ribonucleoprotein</keyword>
<dbReference type="GO" id="GO:0005762">
    <property type="term" value="C:mitochondrial large ribosomal subunit"/>
    <property type="evidence" value="ECO:0007669"/>
    <property type="project" value="TreeGrafter"/>
</dbReference>
<dbReference type="NCBIfam" id="TIGR01030">
    <property type="entry name" value="rpmH_bact"/>
    <property type="match status" value="1"/>
</dbReference>
<gene>
    <name evidence="6" type="ORF">HICCMSTLAB_LOCUS10226</name>
</gene>
<evidence type="ECO:0000256" key="2">
    <source>
        <dbReference type="ARBA" id="ARBA00022980"/>
    </source>
</evidence>
<organism evidence="6 7">
    <name type="scientific">Cotesia congregata</name>
    <name type="common">Parasitoid wasp</name>
    <name type="synonym">Apanteles congregatus</name>
    <dbReference type="NCBI Taxonomy" id="51543"/>
    <lineage>
        <taxon>Eukaryota</taxon>
        <taxon>Metazoa</taxon>
        <taxon>Ecdysozoa</taxon>
        <taxon>Arthropoda</taxon>
        <taxon>Hexapoda</taxon>
        <taxon>Insecta</taxon>
        <taxon>Pterygota</taxon>
        <taxon>Neoptera</taxon>
        <taxon>Endopterygota</taxon>
        <taxon>Hymenoptera</taxon>
        <taxon>Apocrita</taxon>
        <taxon>Ichneumonoidea</taxon>
        <taxon>Braconidae</taxon>
        <taxon>Microgastrinae</taxon>
        <taxon>Cotesia</taxon>
    </lineage>
</organism>
<dbReference type="AlphaFoldDB" id="A0A8J2MQF9"/>
<dbReference type="PANTHER" id="PTHR14503">
    <property type="entry name" value="MITOCHONDRIAL RIBOSOMAL PROTEIN 34 FAMILY MEMBER"/>
    <property type="match status" value="1"/>
</dbReference>
<evidence type="ECO:0000256" key="3">
    <source>
        <dbReference type="ARBA" id="ARBA00023274"/>
    </source>
</evidence>